<gene>
    <name evidence="1" type="ORF">C2G38_2221483</name>
</gene>
<protein>
    <submittedName>
        <fullName evidence="1">Uncharacterized protein</fullName>
    </submittedName>
</protein>
<dbReference type="Proteomes" id="UP000266673">
    <property type="component" value="Unassembled WGS sequence"/>
</dbReference>
<sequence>MSKYKVSLVFRGEIINNLHYGPYASAWWISRPNDNDTTFLPLYPLCLGMKTITTINDRDFMITVIQNDLEPGFLCQSEDLQSNVCKSSLEAITSIYQLAFSTKTKFNGLLVMGFNNSEICNLLLSDIYFQPFSFKISNLNLVLFEIGILNNPNWNYASKGYKSSFIYNFQKIWSLFLQEFTNNEAVVKVYQNSQEKYVFRDANPNIVWNKIGILAQFIGNILFGLEHEHTKLAIEKEQTPHCTIEDWQTKFKEIYLPNYIIKDRELRAWKALLRNTSCSNITPFGKESKCPNHENQTDQFWSAFQDALDSNIHGNDEKRRILSIIADKFYYDTIKEKLSVSNYLITEARRYARINGPGDKANIIMSSYKTDSTTRLPVHYLKNTKNVL</sequence>
<accession>A0A397U3I7</accession>
<dbReference type="OrthoDB" id="2438612at2759"/>
<keyword evidence="2" id="KW-1185">Reference proteome</keyword>
<dbReference type="AlphaFoldDB" id="A0A397U3I7"/>
<name>A0A397U3I7_9GLOM</name>
<reference evidence="1 2" key="1">
    <citation type="submission" date="2018-06" db="EMBL/GenBank/DDBJ databases">
        <title>Comparative genomics reveals the genomic features of Rhizophagus irregularis, R. cerebriforme, R. diaphanum and Gigaspora rosea, and their symbiotic lifestyle signature.</title>
        <authorList>
            <person name="Morin E."/>
            <person name="San Clemente H."/>
            <person name="Chen E.C.H."/>
            <person name="De La Providencia I."/>
            <person name="Hainaut M."/>
            <person name="Kuo A."/>
            <person name="Kohler A."/>
            <person name="Murat C."/>
            <person name="Tang N."/>
            <person name="Roy S."/>
            <person name="Loubradou J."/>
            <person name="Henrissat B."/>
            <person name="Grigoriev I.V."/>
            <person name="Corradi N."/>
            <person name="Roux C."/>
            <person name="Martin F.M."/>
        </authorList>
    </citation>
    <scope>NUCLEOTIDE SEQUENCE [LARGE SCALE GENOMIC DNA]</scope>
    <source>
        <strain evidence="1 2">DAOM 194757</strain>
    </source>
</reference>
<proteinExistence type="predicted"/>
<evidence type="ECO:0000313" key="2">
    <source>
        <dbReference type="Proteomes" id="UP000266673"/>
    </source>
</evidence>
<evidence type="ECO:0000313" key="1">
    <source>
        <dbReference type="EMBL" id="RIB04744.1"/>
    </source>
</evidence>
<organism evidence="1 2">
    <name type="scientific">Gigaspora rosea</name>
    <dbReference type="NCBI Taxonomy" id="44941"/>
    <lineage>
        <taxon>Eukaryota</taxon>
        <taxon>Fungi</taxon>
        <taxon>Fungi incertae sedis</taxon>
        <taxon>Mucoromycota</taxon>
        <taxon>Glomeromycotina</taxon>
        <taxon>Glomeromycetes</taxon>
        <taxon>Diversisporales</taxon>
        <taxon>Gigasporaceae</taxon>
        <taxon>Gigaspora</taxon>
    </lineage>
</organism>
<comment type="caution">
    <text evidence="1">The sequence shown here is derived from an EMBL/GenBank/DDBJ whole genome shotgun (WGS) entry which is preliminary data.</text>
</comment>
<dbReference type="EMBL" id="QKWP01002115">
    <property type="protein sequence ID" value="RIB04744.1"/>
    <property type="molecule type" value="Genomic_DNA"/>
</dbReference>